<feature type="compositionally biased region" description="Basic and acidic residues" evidence="1">
    <location>
        <begin position="53"/>
        <end position="80"/>
    </location>
</feature>
<evidence type="ECO:0000313" key="3">
    <source>
        <dbReference type="Proteomes" id="UP000016928"/>
    </source>
</evidence>
<evidence type="ECO:0000256" key="1">
    <source>
        <dbReference type="SAM" id="MobiDB-lite"/>
    </source>
</evidence>
<reference evidence="3" key="2">
    <citation type="journal article" date="2014" name="PLoS ONE">
        <title>Genome and Transcriptome Analysis of the Fungal Pathogen Fusarium oxysporum f. sp. cubense Causing Banana Vascular Wilt Disease.</title>
        <authorList>
            <person name="Guo L."/>
            <person name="Han L."/>
            <person name="Yang L."/>
            <person name="Zeng H."/>
            <person name="Fan D."/>
            <person name="Zhu Y."/>
            <person name="Feng Y."/>
            <person name="Wang G."/>
            <person name="Peng C."/>
            <person name="Jiang X."/>
            <person name="Zhou D."/>
            <person name="Ni P."/>
            <person name="Liang C."/>
            <person name="Liu L."/>
            <person name="Wang J."/>
            <person name="Mao C."/>
            <person name="Fang X."/>
            <person name="Peng M."/>
            <person name="Huang J."/>
        </authorList>
    </citation>
    <scope>NUCLEOTIDE SEQUENCE [LARGE SCALE GENOMIC DNA]</scope>
    <source>
        <strain evidence="3">race 1</strain>
    </source>
</reference>
<name>N4UTM9_FUSC1</name>
<dbReference type="VEuPathDB" id="FungiDB:FOC1_g10006528"/>
<proteinExistence type="predicted"/>
<feature type="region of interest" description="Disordered" evidence="1">
    <location>
        <begin position="53"/>
        <end position="119"/>
    </location>
</feature>
<protein>
    <submittedName>
        <fullName evidence="2">Uncharacterized protein</fullName>
    </submittedName>
</protein>
<sequence>MFSSIRHLFIRLTTADEEIARRKLDQALERRAAKGGKKIHRLHVVQEEKARLKLQKEHHRQENARKKFLKDQDRREENARKKLLRAQASQGSVSRMESRPRSKSPDPFAPGSAGFLALSSQCDPSLNTGVYF</sequence>
<dbReference type="AlphaFoldDB" id="N4UTM9"/>
<evidence type="ECO:0000313" key="2">
    <source>
        <dbReference type="EMBL" id="ENH72156.1"/>
    </source>
</evidence>
<reference evidence="3" key="1">
    <citation type="submission" date="2012-09" db="EMBL/GenBank/DDBJ databases">
        <title>Genome sequencing and comparative transcriptomics of race 1 and race 4 of banana pathogen: Fusarium oxysporum f. sp. cubense.</title>
        <authorList>
            <person name="Fang X."/>
            <person name="Huang J."/>
        </authorList>
    </citation>
    <scope>NUCLEOTIDE SEQUENCE [LARGE SCALE GENOMIC DNA]</scope>
    <source>
        <strain evidence="3">race 1</strain>
    </source>
</reference>
<gene>
    <name evidence="2" type="ORF">FOC1_g10006528</name>
</gene>
<dbReference type="HOGENOM" id="CLU_1917114_0_0_1"/>
<accession>N4UTM9</accession>
<dbReference type="Proteomes" id="UP000016928">
    <property type="component" value="Unassembled WGS sequence"/>
</dbReference>
<organism evidence="2 3">
    <name type="scientific">Fusarium oxysporum f. sp. cubense (strain race 1)</name>
    <name type="common">Panama disease fungus</name>
    <dbReference type="NCBI Taxonomy" id="1229664"/>
    <lineage>
        <taxon>Eukaryota</taxon>
        <taxon>Fungi</taxon>
        <taxon>Dikarya</taxon>
        <taxon>Ascomycota</taxon>
        <taxon>Pezizomycotina</taxon>
        <taxon>Sordariomycetes</taxon>
        <taxon>Hypocreomycetidae</taxon>
        <taxon>Hypocreales</taxon>
        <taxon>Nectriaceae</taxon>
        <taxon>Fusarium</taxon>
        <taxon>Fusarium oxysporum species complex</taxon>
    </lineage>
</organism>
<dbReference type="OMA" id="LLHEWIR"/>
<dbReference type="EMBL" id="KB730104">
    <property type="protein sequence ID" value="ENH72156.1"/>
    <property type="molecule type" value="Genomic_DNA"/>
</dbReference>